<dbReference type="Pfam" id="PF00258">
    <property type="entry name" value="Flavodoxin_1"/>
    <property type="match status" value="1"/>
</dbReference>
<name>A0ABT0VKT7_9LACO</name>
<dbReference type="Proteomes" id="UP001057481">
    <property type="component" value="Unassembled WGS sequence"/>
</dbReference>
<dbReference type="PANTHER" id="PTHR42809">
    <property type="entry name" value="FLAVODOXIN 2"/>
    <property type="match status" value="1"/>
</dbReference>
<evidence type="ECO:0000256" key="2">
    <source>
        <dbReference type="ARBA" id="ARBA00003297"/>
    </source>
</evidence>
<dbReference type="RefSeq" id="WP_205143517.1">
    <property type="nucleotide sequence ID" value="NZ_JAFBDN010000007.1"/>
</dbReference>
<reference evidence="9" key="1">
    <citation type="submission" date="2021-04" db="EMBL/GenBank/DDBJ databases">
        <title>Taxonomic assessment of Weissella genus.</title>
        <authorList>
            <person name="Fanelli F."/>
            <person name="Chieffi D."/>
            <person name="Dell'Aquila A."/>
            <person name="Gyu-Sung C."/>
            <person name="Franz C.M.A.P."/>
            <person name="Fusco V."/>
        </authorList>
    </citation>
    <scope>NUCLEOTIDE SEQUENCE</scope>
    <source>
        <strain evidence="9">LMG 25373</strain>
    </source>
</reference>
<dbReference type="SUPFAM" id="SSF52218">
    <property type="entry name" value="Flavoproteins"/>
    <property type="match status" value="1"/>
</dbReference>
<evidence type="ECO:0000256" key="5">
    <source>
        <dbReference type="ARBA" id="ARBA00022630"/>
    </source>
</evidence>
<evidence type="ECO:0000256" key="1">
    <source>
        <dbReference type="ARBA" id="ARBA00001917"/>
    </source>
</evidence>
<dbReference type="PANTHER" id="PTHR42809:SF1">
    <property type="entry name" value="FLAVODOXIN 1"/>
    <property type="match status" value="1"/>
</dbReference>
<dbReference type="InterPro" id="IPR029039">
    <property type="entry name" value="Flavoprotein-like_sf"/>
</dbReference>
<protein>
    <submittedName>
        <fullName evidence="9">Flavodoxin domain-containing protein</fullName>
    </submittedName>
</protein>
<keyword evidence="10" id="KW-1185">Reference proteome</keyword>
<dbReference type="PROSITE" id="PS50902">
    <property type="entry name" value="FLAVODOXIN_LIKE"/>
    <property type="match status" value="1"/>
</dbReference>
<evidence type="ECO:0000256" key="7">
    <source>
        <dbReference type="ARBA" id="ARBA00022982"/>
    </source>
</evidence>
<keyword evidence="5" id="KW-0285">Flavoprotein</keyword>
<dbReference type="Gene3D" id="3.40.50.360">
    <property type="match status" value="1"/>
</dbReference>
<comment type="cofactor">
    <cofactor evidence="1">
        <name>FMN</name>
        <dbReference type="ChEBI" id="CHEBI:58210"/>
    </cofactor>
</comment>
<dbReference type="InterPro" id="IPR008254">
    <property type="entry name" value="Flavodoxin/NO_synth"/>
</dbReference>
<organism evidence="9 10">
    <name type="scientific">Periweissella beninensis</name>
    <dbReference type="NCBI Taxonomy" id="504936"/>
    <lineage>
        <taxon>Bacteria</taxon>
        <taxon>Bacillati</taxon>
        <taxon>Bacillota</taxon>
        <taxon>Bacilli</taxon>
        <taxon>Lactobacillales</taxon>
        <taxon>Lactobacillaceae</taxon>
        <taxon>Periweissella</taxon>
    </lineage>
</organism>
<comment type="similarity">
    <text evidence="3">Belongs to the flavodoxin family.</text>
</comment>
<dbReference type="InterPro" id="IPR050619">
    <property type="entry name" value="Flavodoxin"/>
</dbReference>
<evidence type="ECO:0000313" key="10">
    <source>
        <dbReference type="Proteomes" id="UP001057481"/>
    </source>
</evidence>
<keyword evidence="6" id="KW-0288">FMN</keyword>
<evidence type="ECO:0000256" key="3">
    <source>
        <dbReference type="ARBA" id="ARBA00005267"/>
    </source>
</evidence>
<comment type="function">
    <text evidence="2">Low-potential electron donor to a number of redox enzymes.</text>
</comment>
<sequence length="144" mass="15851">MNAKVIYATITGNNEKLADLIIERLSRNHIATVKEEISLSDPETLLNFDLIILVPYTYDLGALPDEGLDFYDDLATLDLTGIKYAVAGSGDDFYGSDFCKAVDIFDLAFQATNATKATANLKINLWPEATDLPLIDQFVADILK</sequence>
<evidence type="ECO:0000256" key="4">
    <source>
        <dbReference type="ARBA" id="ARBA00022448"/>
    </source>
</evidence>
<accession>A0ABT0VKT7</accession>
<comment type="caution">
    <text evidence="9">The sequence shown here is derived from an EMBL/GenBank/DDBJ whole genome shotgun (WGS) entry which is preliminary data.</text>
</comment>
<feature type="domain" description="Flavodoxin-like" evidence="8">
    <location>
        <begin position="3"/>
        <end position="143"/>
    </location>
</feature>
<keyword evidence="7" id="KW-0249">Electron transport</keyword>
<proteinExistence type="inferred from homology"/>
<dbReference type="EMBL" id="JAGMVS010000064">
    <property type="protein sequence ID" value="MCM2437529.1"/>
    <property type="molecule type" value="Genomic_DNA"/>
</dbReference>
<evidence type="ECO:0000256" key="6">
    <source>
        <dbReference type="ARBA" id="ARBA00022643"/>
    </source>
</evidence>
<evidence type="ECO:0000313" key="9">
    <source>
        <dbReference type="EMBL" id="MCM2437529.1"/>
    </source>
</evidence>
<gene>
    <name evidence="9" type="ORF">KAK10_06360</name>
</gene>
<keyword evidence="4" id="KW-0813">Transport</keyword>
<evidence type="ECO:0000259" key="8">
    <source>
        <dbReference type="PROSITE" id="PS50902"/>
    </source>
</evidence>